<dbReference type="OrthoDB" id="5241646at2"/>
<reference evidence="8 9" key="1">
    <citation type="submission" date="2019-03" db="EMBL/GenBank/DDBJ databases">
        <title>Genomic Encyclopedia of Type Strains, Phase IV (KMG-IV): sequencing the most valuable type-strain genomes for metagenomic binning, comparative biology and taxonomic classification.</title>
        <authorList>
            <person name="Goeker M."/>
        </authorList>
    </citation>
    <scope>NUCLEOTIDE SEQUENCE [LARGE SCALE GENOMIC DNA]</scope>
    <source>
        <strain evidence="8 9">DSM 45361</strain>
    </source>
</reference>
<feature type="domain" description="Copper resistance protein D" evidence="7">
    <location>
        <begin position="221"/>
        <end position="317"/>
    </location>
</feature>
<feature type="transmembrane region" description="Helical" evidence="6">
    <location>
        <begin position="128"/>
        <end position="149"/>
    </location>
</feature>
<dbReference type="InterPro" id="IPR019108">
    <property type="entry name" value="Caa3_assmbl_CtaG-rel"/>
</dbReference>
<accession>A0A4R6SH78</accession>
<feature type="transmembrane region" description="Helical" evidence="6">
    <location>
        <begin position="55"/>
        <end position="76"/>
    </location>
</feature>
<feature type="transmembrane region" description="Helical" evidence="6">
    <location>
        <begin position="226"/>
        <end position="247"/>
    </location>
</feature>
<feature type="transmembrane region" description="Helical" evidence="6">
    <location>
        <begin position="429"/>
        <end position="447"/>
    </location>
</feature>
<dbReference type="Pfam" id="PF09678">
    <property type="entry name" value="Caa3_CtaG"/>
    <property type="match status" value="1"/>
</dbReference>
<feature type="transmembrane region" description="Helical" evidence="6">
    <location>
        <begin position="404"/>
        <end position="422"/>
    </location>
</feature>
<keyword evidence="2" id="KW-1003">Cell membrane</keyword>
<evidence type="ECO:0000313" key="9">
    <source>
        <dbReference type="Proteomes" id="UP000295444"/>
    </source>
</evidence>
<dbReference type="InterPro" id="IPR008457">
    <property type="entry name" value="Cu-R_CopD_dom"/>
</dbReference>
<dbReference type="Proteomes" id="UP000295444">
    <property type="component" value="Unassembled WGS sequence"/>
</dbReference>
<evidence type="ECO:0000259" key="7">
    <source>
        <dbReference type="Pfam" id="PF05425"/>
    </source>
</evidence>
<dbReference type="PANTHER" id="PTHR34820">
    <property type="entry name" value="INNER MEMBRANE PROTEIN YEBZ"/>
    <property type="match status" value="1"/>
</dbReference>
<evidence type="ECO:0000256" key="5">
    <source>
        <dbReference type="ARBA" id="ARBA00023136"/>
    </source>
</evidence>
<evidence type="ECO:0000256" key="6">
    <source>
        <dbReference type="SAM" id="Phobius"/>
    </source>
</evidence>
<feature type="transmembrane region" description="Helical" evidence="6">
    <location>
        <begin position="459"/>
        <end position="477"/>
    </location>
</feature>
<dbReference type="GO" id="GO:0005886">
    <property type="term" value="C:plasma membrane"/>
    <property type="evidence" value="ECO:0007669"/>
    <property type="project" value="UniProtKB-SubCell"/>
</dbReference>
<keyword evidence="4 6" id="KW-1133">Transmembrane helix</keyword>
<evidence type="ECO:0000256" key="4">
    <source>
        <dbReference type="ARBA" id="ARBA00022989"/>
    </source>
</evidence>
<sequence>MATTDRRLHAPVWPLVAVGGGLAVLCAVGLTLPVLRPAFGLPDPGLAVRAGLPAIRALAEIAAVLTVGALLAAAFLVPEGDRRPALDLGARCAGWWAVLAATMVPLTAADALDRTLFTTLDPAVLLPAVSRLPVALAWLVVAHAAALVWLGVKLAYPARALFALAVVGSTPIALAGHSSAGGSHDLAGDSLMLHITAASVWIGGLVAVLVIAGLRRDYAATAVRRFSALALGCWLVVAASGVLNAWLRLSPAQLFTSRYGVLVLAKAAALVVLGAFGYWQRRRAVPALDDGRAGVLLRLGGCEVLVMLATVGIAVGLGRTPAPAAADARVSPIEVLVGYPVPDPPSLARLVTDWRPDLVFLVVAILAAMWGVRRGHGWSWFAGCALLVVATCSGIGRFEPVSLSVHIGQQVLVGLAVPALLLHNRPSPVVRPAFAASAVLAAPLLWYTLGGFDVVAGQHWARAGALAWALVAGLALFARPTRPALLTVAAGYAFVGVSTLLRDDVLGQGFLARLPVPWPHDVVADQHLAGWLLVTTGAALALVAARRSAPAVTESAYALSGSPGRS</sequence>
<feature type="transmembrane region" description="Helical" evidence="6">
    <location>
        <begin position="295"/>
        <end position="317"/>
    </location>
</feature>
<keyword evidence="3 6" id="KW-0812">Transmembrane</keyword>
<dbReference type="RefSeq" id="WP_133849015.1">
    <property type="nucleotide sequence ID" value="NZ_SNXZ01000002.1"/>
</dbReference>
<comment type="subcellular location">
    <subcellularLocation>
        <location evidence="1">Cell membrane</location>
        <topology evidence="1">Multi-pass membrane protein</topology>
    </subcellularLocation>
</comment>
<keyword evidence="9" id="KW-1185">Reference proteome</keyword>
<name>A0A4R6SH78_LABRH</name>
<dbReference type="EMBL" id="SNXZ01000002">
    <property type="protein sequence ID" value="TDQ00278.1"/>
    <property type="molecule type" value="Genomic_DNA"/>
</dbReference>
<protein>
    <submittedName>
        <fullName evidence="8">Putative copper resistance protein D</fullName>
    </submittedName>
</protein>
<feature type="transmembrane region" description="Helical" evidence="6">
    <location>
        <begin position="191"/>
        <end position="214"/>
    </location>
</feature>
<dbReference type="GO" id="GO:0006825">
    <property type="term" value="P:copper ion transport"/>
    <property type="evidence" value="ECO:0007669"/>
    <property type="project" value="InterPro"/>
</dbReference>
<feature type="transmembrane region" description="Helical" evidence="6">
    <location>
        <begin position="259"/>
        <end position="279"/>
    </location>
</feature>
<dbReference type="AlphaFoldDB" id="A0A4R6SH78"/>
<feature type="transmembrane region" description="Helical" evidence="6">
    <location>
        <begin position="528"/>
        <end position="545"/>
    </location>
</feature>
<evidence type="ECO:0000313" key="8">
    <source>
        <dbReference type="EMBL" id="TDQ00278.1"/>
    </source>
</evidence>
<evidence type="ECO:0000256" key="2">
    <source>
        <dbReference type="ARBA" id="ARBA00022475"/>
    </source>
</evidence>
<evidence type="ECO:0000256" key="3">
    <source>
        <dbReference type="ARBA" id="ARBA00022692"/>
    </source>
</evidence>
<proteinExistence type="predicted"/>
<dbReference type="Pfam" id="PF05425">
    <property type="entry name" value="CopD"/>
    <property type="match status" value="1"/>
</dbReference>
<evidence type="ECO:0000256" key="1">
    <source>
        <dbReference type="ARBA" id="ARBA00004651"/>
    </source>
</evidence>
<feature type="transmembrane region" description="Helical" evidence="6">
    <location>
        <begin position="354"/>
        <end position="372"/>
    </location>
</feature>
<dbReference type="PANTHER" id="PTHR34820:SF4">
    <property type="entry name" value="INNER MEMBRANE PROTEIN YEBZ"/>
    <property type="match status" value="1"/>
</dbReference>
<feature type="transmembrane region" description="Helical" evidence="6">
    <location>
        <begin position="88"/>
        <end position="108"/>
    </location>
</feature>
<feature type="transmembrane region" description="Helical" evidence="6">
    <location>
        <begin position="379"/>
        <end position="398"/>
    </location>
</feature>
<gene>
    <name evidence="8" type="ORF">EV186_102139</name>
</gene>
<comment type="caution">
    <text evidence="8">The sequence shown here is derived from an EMBL/GenBank/DDBJ whole genome shotgun (WGS) entry which is preliminary data.</text>
</comment>
<feature type="transmembrane region" description="Helical" evidence="6">
    <location>
        <begin position="484"/>
        <end position="501"/>
    </location>
</feature>
<dbReference type="InterPro" id="IPR032694">
    <property type="entry name" value="CopC/D"/>
</dbReference>
<feature type="transmembrane region" description="Helical" evidence="6">
    <location>
        <begin position="12"/>
        <end position="35"/>
    </location>
</feature>
<keyword evidence="5 6" id="KW-0472">Membrane</keyword>
<feature type="transmembrane region" description="Helical" evidence="6">
    <location>
        <begin position="161"/>
        <end position="179"/>
    </location>
</feature>
<organism evidence="8 9">
    <name type="scientific">Labedaea rhizosphaerae</name>
    <dbReference type="NCBI Taxonomy" id="598644"/>
    <lineage>
        <taxon>Bacteria</taxon>
        <taxon>Bacillati</taxon>
        <taxon>Actinomycetota</taxon>
        <taxon>Actinomycetes</taxon>
        <taxon>Pseudonocardiales</taxon>
        <taxon>Pseudonocardiaceae</taxon>
        <taxon>Labedaea</taxon>
    </lineage>
</organism>